<comment type="caution">
    <text evidence="1">The sequence shown here is derived from an EMBL/GenBank/DDBJ whole genome shotgun (WGS) entry which is preliminary data.</text>
</comment>
<protein>
    <submittedName>
        <fullName evidence="1">Uncharacterized protein</fullName>
    </submittedName>
</protein>
<proteinExistence type="predicted"/>
<organism evidence="1 2">
    <name type="scientific">Characodon lateralis</name>
    <dbReference type="NCBI Taxonomy" id="208331"/>
    <lineage>
        <taxon>Eukaryota</taxon>
        <taxon>Metazoa</taxon>
        <taxon>Chordata</taxon>
        <taxon>Craniata</taxon>
        <taxon>Vertebrata</taxon>
        <taxon>Euteleostomi</taxon>
        <taxon>Actinopterygii</taxon>
        <taxon>Neopterygii</taxon>
        <taxon>Teleostei</taxon>
        <taxon>Neoteleostei</taxon>
        <taxon>Acanthomorphata</taxon>
        <taxon>Ovalentaria</taxon>
        <taxon>Atherinomorphae</taxon>
        <taxon>Cyprinodontiformes</taxon>
        <taxon>Goodeidae</taxon>
        <taxon>Characodon</taxon>
    </lineage>
</organism>
<evidence type="ECO:0000313" key="2">
    <source>
        <dbReference type="Proteomes" id="UP001352852"/>
    </source>
</evidence>
<reference evidence="1 2" key="1">
    <citation type="submission" date="2021-06" db="EMBL/GenBank/DDBJ databases">
        <authorList>
            <person name="Palmer J.M."/>
        </authorList>
    </citation>
    <scope>NUCLEOTIDE SEQUENCE [LARGE SCALE GENOMIC DNA]</scope>
    <source>
        <strain evidence="1 2">CL_MEX2019</strain>
        <tissue evidence="1">Muscle</tissue>
    </source>
</reference>
<dbReference type="Proteomes" id="UP001352852">
    <property type="component" value="Unassembled WGS sequence"/>
</dbReference>
<accession>A0ABU7CQI1</accession>
<name>A0ABU7CQI1_9TELE</name>
<gene>
    <name evidence="1" type="ORF">CHARACLAT_010072</name>
</gene>
<sequence>MHHYEIGVKIGKGEVDQESYLGVTGRCFCTGVPHLSAISWASLGVESQRKASACYCSLSDLALSGVSWSYLHQPFRVVSEGVWKLKDATPLTYGPCSILQLQAHPLTETHQA</sequence>
<dbReference type="EMBL" id="JAHUTJ010000630">
    <property type="protein sequence ID" value="MED6263980.1"/>
    <property type="molecule type" value="Genomic_DNA"/>
</dbReference>
<evidence type="ECO:0000313" key="1">
    <source>
        <dbReference type="EMBL" id="MED6263980.1"/>
    </source>
</evidence>
<keyword evidence="2" id="KW-1185">Reference proteome</keyword>